<keyword evidence="9 12" id="KW-0830">Ubiquinone</keyword>
<evidence type="ECO:0000256" key="6">
    <source>
        <dbReference type="ARBA" id="ARBA00022967"/>
    </source>
</evidence>
<dbReference type="GO" id="GO:0016651">
    <property type="term" value="F:oxidoreductase activity, acting on NAD(P)H"/>
    <property type="evidence" value="ECO:0007669"/>
    <property type="project" value="InterPro"/>
</dbReference>
<protein>
    <recommendedName>
        <fullName evidence="3 12">NADH-ubiquinone oxidoreductase chain 3</fullName>
        <ecNumber evidence="12">7.1.1.2</ecNumber>
    </recommendedName>
</protein>
<keyword evidence="8 12" id="KW-0520">NAD</keyword>
<keyword evidence="12 13" id="KW-0496">Mitochondrion</keyword>
<keyword evidence="12" id="KW-0679">Respiratory chain</keyword>
<comment type="function">
    <text evidence="12">Core subunit of the mitochondrial membrane respiratory chain NADH dehydrogenase (Complex I) which catalyzes electron transfer from NADH through the respiratory chain, using ubiquinone as an electron acceptor. Essential for the catalytic activity of complex I.</text>
</comment>
<feature type="transmembrane region" description="Helical" evidence="12">
    <location>
        <begin position="90"/>
        <end position="110"/>
    </location>
</feature>
<accession>A0A0G3F636</accession>
<sequence length="148" mass="17174">MFVMDINFFIKSFISSNSYLEQFNVLKSSAVKEEYLSVLIYLCFATFLGLLIISLSYFLVTQSPETEKLSTYECGFDPYGDTRDQFNIRFYIIAILFVLFDIEIIFLLPWCVSLSQLDLLGFWSMVEFLAELGIGFIYVWCVGAVEWS</sequence>
<evidence type="ECO:0000256" key="5">
    <source>
        <dbReference type="ARBA" id="ARBA00022692"/>
    </source>
</evidence>
<comment type="similarity">
    <text evidence="2 12">Belongs to the complex I subunit 3 family.</text>
</comment>
<name>A0A0G3F636_PSEMU</name>
<comment type="catalytic activity">
    <reaction evidence="11 12">
        <text>a ubiquinone + NADH + 5 H(+)(in) = a ubiquinol + NAD(+) + 4 H(+)(out)</text>
        <dbReference type="Rhea" id="RHEA:29091"/>
        <dbReference type="Rhea" id="RHEA-COMP:9565"/>
        <dbReference type="Rhea" id="RHEA-COMP:9566"/>
        <dbReference type="ChEBI" id="CHEBI:15378"/>
        <dbReference type="ChEBI" id="CHEBI:16389"/>
        <dbReference type="ChEBI" id="CHEBI:17976"/>
        <dbReference type="ChEBI" id="CHEBI:57540"/>
        <dbReference type="ChEBI" id="CHEBI:57945"/>
        <dbReference type="EC" id="7.1.1.2"/>
    </reaction>
</comment>
<dbReference type="FunFam" id="1.20.58.1610:FF:000004">
    <property type="entry name" value="NADH-quinone oxidoreductase subunit A"/>
    <property type="match status" value="1"/>
</dbReference>
<evidence type="ECO:0000256" key="8">
    <source>
        <dbReference type="ARBA" id="ARBA00023027"/>
    </source>
</evidence>
<evidence type="ECO:0000256" key="10">
    <source>
        <dbReference type="ARBA" id="ARBA00023136"/>
    </source>
</evidence>
<dbReference type="GeneID" id="24570662"/>
<evidence type="ECO:0000256" key="12">
    <source>
        <dbReference type="RuleBase" id="RU003640"/>
    </source>
</evidence>
<dbReference type="PANTHER" id="PTHR11058">
    <property type="entry name" value="NADH-UBIQUINONE OXIDOREDUCTASE CHAIN 3"/>
    <property type="match status" value="1"/>
</dbReference>
<dbReference type="InterPro" id="IPR038430">
    <property type="entry name" value="NDAH_ubi_oxred_su3_sf"/>
</dbReference>
<feature type="transmembrane region" description="Helical" evidence="12">
    <location>
        <begin position="38"/>
        <end position="60"/>
    </location>
</feature>
<organism evidence="13">
    <name type="scientific">Pseudo-nitzschia multiseries</name>
    <name type="common">Marine planktonic diatom</name>
    <name type="synonym">Nitzschia pungens f. multiseries</name>
    <dbReference type="NCBI Taxonomy" id="37319"/>
    <lineage>
        <taxon>Eukaryota</taxon>
        <taxon>Sar</taxon>
        <taxon>Stramenopiles</taxon>
        <taxon>Ochrophyta</taxon>
        <taxon>Bacillariophyta</taxon>
        <taxon>Bacillariophyceae</taxon>
        <taxon>Bacillariophycidae</taxon>
        <taxon>Bacillariales</taxon>
        <taxon>Bacillariaceae</taxon>
        <taxon>Pseudo-nitzschia</taxon>
    </lineage>
</organism>
<feature type="transmembrane region" description="Helical" evidence="12">
    <location>
        <begin position="122"/>
        <end position="145"/>
    </location>
</feature>
<dbReference type="AlphaFoldDB" id="A0A0G3F636"/>
<dbReference type="InterPro" id="IPR000440">
    <property type="entry name" value="NADH_UbQ/plastoQ_OxRdtase_su3"/>
</dbReference>
<evidence type="ECO:0000256" key="4">
    <source>
        <dbReference type="ARBA" id="ARBA00022448"/>
    </source>
</evidence>
<comment type="subcellular location">
    <subcellularLocation>
        <location evidence="1">Membrane</location>
        <topology evidence="1">Multi-pass membrane protein</topology>
    </subcellularLocation>
    <subcellularLocation>
        <location evidence="12">Mitochondrion membrane</location>
        <topology evidence="12">Multi-pass membrane protein</topology>
    </subcellularLocation>
</comment>
<evidence type="ECO:0000256" key="3">
    <source>
        <dbReference type="ARBA" id="ARBA00021007"/>
    </source>
</evidence>
<keyword evidence="12" id="KW-0249">Electron transport</keyword>
<dbReference type="EMBL" id="KR149143">
    <property type="protein sequence ID" value="AKJ77324.1"/>
    <property type="molecule type" value="Genomic_DNA"/>
</dbReference>
<dbReference type="Pfam" id="PF00507">
    <property type="entry name" value="Oxidored_q4"/>
    <property type="match status" value="1"/>
</dbReference>
<proteinExistence type="inferred from homology"/>
<gene>
    <name evidence="13" type="primary">nad3</name>
</gene>
<evidence type="ECO:0000256" key="2">
    <source>
        <dbReference type="ARBA" id="ARBA00008472"/>
    </source>
</evidence>
<dbReference type="HAMAP" id="MF_01394">
    <property type="entry name" value="NDH1_NuoA"/>
    <property type="match status" value="1"/>
</dbReference>
<dbReference type="GO" id="GO:0030964">
    <property type="term" value="C:NADH dehydrogenase complex"/>
    <property type="evidence" value="ECO:0007669"/>
    <property type="project" value="TreeGrafter"/>
</dbReference>
<keyword evidence="10 12" id="KW-0472">Membrane</keyword>
<dbReference type="GO" id="GO:0008137">
    <property type="term" value="F:NADH dehydrogenase (ubiquinone) activity"/>
    <property type="evidence" value="ECO:0007669"/>
    <property type="project" value="UniProtKB-UniRule"/>
</dbReference>
<dbReference type="EC" id="7.1.1.2" evidence="12"/>
<evidence type="ECO:0000256" key="7">
    <source>
        <dbReference type="ARBA" id="ARBA00022989"/>
    </source>
</evidence>
<dbReference type="Gene3D" id="1.20.58.1610">
    <property type="entry name" value="NADH:ubiquinone/plastoquinone oxidoreductase, chain 3"/>
    <property type="match status" value="1"/>
</dbReference>
<dbReference type="InterPro" id="IPR023043">
    <property type="entry name" value="NAD(P)H_OxRDtase_bac/plastid"/>
</dbReference>
<evidence type="ECO:0000256" key="9">
    <source>
        <dbReference type="ARBA" id="ARBA00023075"/>
    </source>
</evidence>
<keyword evidence="6 12" id="KW-1278">Translocase</keyword>
<evidence type="ECO:0000256" key="1">
    <source>
        <dbReference type="ARBA" id="ARBA00004141"/>
    </source>
</evidence>
<keyword evidence="5 12" id="KW-0812">Transmembrane</keyword>
<dbReference type="GO" id="GO:0031966">
    <property type="term" value="C:mitochondrial membrane"/>
    <property type="evidence" value="ECO:0007669"/>
    <property type="project" value="UniProtKB-SubCell"/>
</dbReference>
<keyword evidence="7 12" id="KW-1133">Transmembrane helix</keyword>
<dbReference type="RefSeq" id="YP_009144716.1">
    <property type="nucleotide sequence ID" value="NC_027265.1"/>
</dbReference>
<geneLocation type="mitochondrion" evidence="13"/>
<evidence type="ECO:0000256" key="11">
    <source>
        <dbReference type="ARBA" id="ARBA00049551"/>
    </source>
</evidence>
<evidence type="ECO:0000313" key="13">
    <source>
        <dbReference type="EMBL" id="AKJ77324.1"/>
    </source>
</evidence>
<dbReference type="PANTHER" id="PTHR11058:SF9">
    <property type="entry name" value="NADH-UBIQUINONE OXIDOREDUCTASE CHAIN 3"/>
    <property type="match status" value="1"/>
</dbReference>
<reference evidence="13" key="1">
    <citation type="submission" date="2015-04" db="EMBL/GenBank/DDBJ databases">
        <title>Pseudonitzschia multiseries mitochondrial genome.</title>
        <authorList>
            <person name="Bi G."/>
            <person name="Yuan X."/>
            <person name="Cao M."/>
        </authorList>
    </citation>
    <scope>NUCLEOTIDE SEQUENCE</scope>
</reference>
<keyword evidence="4 12" id="KW-0813">Transport</keyword>